<keyword evidence="2" id="KW-1185">Reference proteome</keyword>
<gene>
    <name evidence="1" type="ORF">BDV36DRAFT_273819</name>
</gene>
<proteinExistence type="predicted"/>
<dbReference type="Proteomes" id="UP000325395">
    <property type="component" value="Unassembled WGS sequence"/>
</dbReference>
<evidence type="ECO:0000313" key="2">
    <source>
        <dbReference type="Proteomes" id="UP000325395"/>
    </source>
</evidence>
<sequence>MSPAGMDGWMDGCAQSRRVERSVVVADGPAVGRRYLRRIFNYYSVGSVMGPGPNLDIIGVLYILNSLCYAIVMV</sequence>
<protein>
    <submittedName>
        <fullName evidence="1">Uncharacterized protein</fullName>
    </submittedName>
</protein>
<dbReference type="EMBL" id="ML735863">
    <property type="protein sequence ID" value="KAE8411681.1"/>
    <property type="molecule type" value="Genomic_DNA"/>
</dbReference>
<accession>A0ABQ6W6B9</accession>
<evidence type="ECO:0000313" key="1">
    <source>
        <dbReference type="EMBL" id="KAE8411681.1"/>
    </source>
</evidence>
<reference evidence="1 2" key="1">
    <citation type="submission" date="2019-04" db="EMBL/GenBank/DDBJ databases">
        <authorList>
            <consortium name="DOE Joint Genome Institute"/>
            <person name="Mondo S."/>
            <person name="Kjaerbolling I."/>
            <person name="Vesth T."/>
            <person name="Frisvad J.C."/>
            <person name="Nybo J.L."/>
            <person name="Theobald S."/>
            <person name="Kildgaard S."/>
            <person name="Isbrandt T."/>
            <person name="Kuo A."/>
            <person name="Sato A."/>
            <person name="Lyhne E.K."/>
            <person name="Kogle M.E."/>
            <person name="Wiebenga A."/>
            <person name="Kun R.S."/>
            <person name="Lubbers R.J."/>
            <person name="Makela M.R."/>
            <person name="Barry K."/>
            <person name="Chovatia M."/>
            <person name="Clum A."/>
            <person name="Daum C."/>
            <person name="Haridas S."/>
            <person name="He G."/>
            <person name="LaButti K."/>
            <person name="Lipzen A."/>
            <person name="Riley R."/>
            <person name="Salamov A."/>
            <person name="Simmons B.A."/>
            <person name="Magnuson J.K."/>
            <person name="Henrissat B."/>
            <person name="Mortensen U.H."/>
            <person name="Larsen T.O."/>
            <person name="Devries R.P."/>
            <person name="Grigoriev I.V."/>
            <person name="Machida M."/>
            <person name="Baker S.E."/>
            <person name="Andersen M.R."/>
            <person name="Cantor M.N."/>
            <person name="Hua S.X."/>
        </authorList>
    </citation>
    <scope>NUCLEOTIDE SEQUENCE [LARGE SCALE GENOMIC DNA]</scope>
    <source>
        <strain evidence="1 2">CBS 117616</strain>
    </source>
</reference>
<name>A0ABQ6W6B9_9EURO</name>
<organism evidence="1 2">
    <name type="scientific">Aspergillus pseudocaelatus</name>
    <dbReference type="NCBI Taxonomy" id="1825620"/>
    <lineage>
        <taxon>Eukaryota</taxon>
        <taxon>Fungi</taxon>
        <taxon>Dikarya</taxon>
        <taxon>Ascomycota</taxon>
        <taxon>Pezizomycotina</taxon>
        <taxon>Eurotiomycetes</taxon>
        <taxon>Eurotiomycetidae</taxon>
        <taxon>Eurotiales</taxon>
        <taxon>Aspergillaceae</taxon>
        <taxon>Aspergillus</taxon>
        <taxon>Aspergillus subgen. Circumdati</taxon>
    </lineage>
</organism>